<protein>
    <submittedName>
        <fullName evidence="1">Uncharacterized protein</fullName>
    </submittedName>
</protein>
<keyword evidence="2" id="KW-1185">Reference proteome</keyword>
<evidence type="ECO:0000313" key="1">
    <source>
        <dbReference type="EMBL" id="KAI3951408.1"/>
    </source>
</evidence>
<accession>A0AAD4TAG1</accession>
<reference evidence="1" key="1">
    <citation type="submission" date="2022-04" db="EMBL/GenBank/DDBJ databases">
        <title>A functionally conserved STORR gene fusion in Papaver species that diverged 16.8 million years ago.</title>
        <authorList>
            <person name="Catania T."/>
        </authorList>
    </citation>
    <scope>NUCLEOTIDE SEQUENCE</scope>
    <source>
        <strain evidence="1">S-188037</strain>
    </source>
</reference>
<dbReference type="AlphaFoldDB" id="A0AAD4TAG1"/>
<evidence type="ECO:0000313" key="2">
    <source>
        <dbReference type="Proteomes" id="UP001202328"/>
    </source>
</evidence>
<dbReference type="Proteomes" id="UP001202328">
    <property type="component" value="Unassembled WGS sequence"/>
</dbReference>
<comment type="caution">
    <text evidence="1">The sequence shown here is derived from an EMBL/GenBank/DDBJ whole genome shotgun (WGS) entry which is preliminary data.</text>
</comment>
<name>A0AAD4TAG1_9MAGN</name>
<organism evidence="1 2">
    <name type="scientific">Papaver atlanticum</name>
    <dbReference type="NCBI Taxonomy" id="357466"/>
    <lineage>
        <taxon>Eukaryota</taxon>
        <taxon>Viridiplantae</taxon>
        <taxon>Streptophyta</taxon>
        <taxon>Embryophyta</taxon>
        <taxon>Tracheophyta</taxon>
        <taxon>Spermatophyta</taxon>
        <taxon>Magnoliopsida</taxon>
        <taxon>Ranunculales</taxon>
        <taxon>Papaveraceae</taxon>
        <taxon>Papaveroideae</taxon>
        <taxon>Papaver</taxon>
    </lineage>
</organism>
<sequence>MILQKGKSLIPFCVLGSESALVVFPSHCCCAGICSTLIVMNRFLGLDVKFVPELLHLTLPFCKFPRKGMLEGKY</sequence>
<gene>
    <name evidence="1" type="ORF">MKW98_030260</name>
</gene>
<proteinExistence type="predicted"/>
<dbReference type="EMBL" id="JAJJMB010002444">
    <property type="protein sequence ID" value="KAI3951408.1"/>
    <property type="molecule type" value="Genomic_DNA"/>
</dbReference>